<sequence>MAESTVKENRTLEELFQELDGMMRQMEEPGLSLEQSFSLYHRGIELLKSCNDKIDTVEKQIQILEENGECHEF</sequence>
<keyword evidence="2 6" id="KW-0963">Cytoplasm</keyword>
<dbReference type="SUPFAM" id="SSF116842">
    <property type="entry name" value="XseB-like"/>
    <property type="match status" value="1"/>
</dbReference>
<reference evidence="8 9" key="2">
    <citation type="submission" date="2019-03" db="EMBL/GenBank/DDBJ databases">
        <title>Genomic Encyclopedia of Type Strains, Phase IV (KMG-IV): sequencing the most valuable type-strain genomes for metagenomic binning, comparative biology and taxonomic classification.</title>
        <authorList>
            <person name="Goeker M."/>
        </authorList>
    </citation>
    <scope>NUCLEOTIDE SEQUENCE [LARGE SCALE GENOMIC DNA]</scope>
    <source>
        <strain evidence="8 9">DSM 103426</strain>
    </source>
</reference>
<evidence type="ECO:0000313" key="9">
    <source>
        <dbReference type="Proteomes" id="UP000294613"/>
    </source>
</evidence>
<dbReference type="Proteomes" id="UP000702954">
    <property type="component" value="Unassembled WGS sequence"/>
</dbReference>
<reference evidence="7 10" key="1">
    <citation type="journal article" date="2018" name="Int. J. Syst. Evol. Microbiol.">
        <title>Draft Genome Sequence of Faecalimonas umbilicata JCM 30896T, an Acetate-Producing Bacterium Isolated from Human Feces.</title>
        <authorList>
            <person name="Sakamoto M."/>
            <person name="Ikeyama N."/>
            <person name="Yuki M."/>
            <person name="Ohkuma M."/>
        </authorList>
    </citation>
    <scope>NUCLEOTIDE SEQUENCE [LARGE SCALE GENOMIC DNA]</scope>
    <source>
        <strain evidence="7 10">EGH7</strain>
    </source>
</reference>
<comment type="catalytic activity">
    <reaction evidence="6">
        <text>Exonucleolytic cleavage in either 5'- to 3'- or 3'- to 5'-direction to yield nucleoside 5'-phosphates.</text>
        <dbReference type="EC" id="3.1.11.6"/>
    </reaction>
</comment>
<dbReference type="Proteomes" id="UP000294613">
    <property type="component" value="Unassembled WGS sequence"/>
</dbReference>
<evidence type="ECO:0000256" key="1">
    <source>
        <dbReference type="ARBA" id="ARBA00009998"/>
    </source>
</evidence>
<dbReference type="AlphaFoldDB" id="A0A4R3JRH4"/>
<dbReference type="Pfam" id="PF02609">
    <property type="entry name" value="Exonuc_VII_S"/>
    <property type="match status" value="1"/>
</dbReference>
<evidence type="ECO:0000313" key="10">
    <source>
        <dbReference type="Proteomes" id="UP000702954"/>
    </source>
</evidence>
<name>A0A4R3JRH4_9FIRM</name>
<dbReference type="EC" id="3.1.11.6" evidence="6"/>
<evidence type="ECO:0000256" key="4">
    <source>
        <dbReference type="ARBA" id="ARBA00022801"/>
    </source>
</evidence>
<keyword evidence="5 6" id="KW-0269">Exonuclease</keyword>
<evidence type="ECO:0000313" key="8">
    <source>
        <dbReference type="EMBL" id="TCS69579.1"/>
    </source>
</evidence>
<comment type="subunit">
    <text evidence="6">Heterooligomer composed of large and small subunits.</text>
</comment>
<dbReference type="NCBIfam" id="TIGR01280">
    <property type="entry name" value="xseB"/>
    <property type="match status" value="1"/>
</dbReference>
<evidence type="ECO:0000256" key="2">
    <source>
        <dbReference type="ARBA" id="ARBA00022490"/>
    </source>
</evidence>
<accession>A0A4R3JRH4</accession>
<comment type="function">
    <text evidence="6">Bidirectionally degrades single-stranded DNA into large acid-insoluble oligonucleotides, which are then degraded further into small acid-soluble oligonucleotides.</text>
</comment>
<keyword evidence="10" id="KW-1185">Reference proteome</keyword>
<dbReference type="EMBL" id="BHEO01000008">
    <property type="protein sequence ID" value="GBU06009.1"/>
    <property type="molecule type" value="Genomic_DNA"/>
</dbReference>
<evidence type="ECO:0000256" key="6">
    <source>
        <dbReference type="HAMAP-Rule" id="MF_00337"/>
    </source>
</evidence>
<keyword evidence="3 6" id="KW-0540">Nuclease</keyword>
<dbReference type="PIRSF" id="PIRSF006488">
    <property type="entry name" value="Exonuc_VII_S"/>
    <property type="match status" value="1"/>
</dbReference>
<dbReference type="HAMAP" id="MF_00337">
    <property type="entry name" value="Exonuc_7_S"/>
    <property type="match status" value="1"/>
</dbReference>
<organism evidence="8 9">
    <name type="scientific">Faecalimonas umbilicata</name>
    <dbReference type="NCBI Taxonomy" id="1912855"/>
    <lineage>
        <taxon>Bacteria</taxon>
        <taxon>Bacillati</taxon>
        <taxon>Bacillota</taxon>
        <taxon>Clostridia</taxon>
        <taxon>Lachnospirales</taxon>
        <taxon>Lachnospiraceae</taxon>
        <taxon>Faecalimonas</taxon>
    </lineage>
</organism>
<dbReference type="InterPro" id="IPR003761">
    <property type="entry name" value="Exonuc_VII_S"/>
</dbReference>
<keyword evidence="4 6" id="KW-0378">Hydrolase</keyword>
<comment type="subcellular location">
    <subcellularLocation>
        <location evidence="6">Cytoplasm</location>
    </subcellularLocation>
</comment>
<dbReference type="InterPro" id="IPR037004">
    <property type="entry name" value="Exonuc_VII_ssu_sf"/>
</dbReference>
<dbReference type="RefSeq" id="WP_008975804.1">
    <property type="nucleotide sequence ID" value="NZ_BHEO01000008.1"/>
</dbReference>
<dbReference type="GO" id="GO:0008855">
    <property type="term" value="F:exodeoxyribonuclease VII activity"/>
    <property type="evidence" value="ECO:0007669"/>
    <property type="project" value="UniProtKB-UniRule"/>
</dbReference>
<dbReference type="GO" id="GO:0005829">
    <property type="term" value="C:cytosol"/>
    <property type="evidence" value="ECO:0007669"/>
    <property type="project" value="TreeGrafter"/>
</dbReference>
<evidence type="ECO:0000313" key="7">
    <source>
        <dbReference type="EMBL" id="GBU06009.1"/>
    </source>
</evidence>
<dbReference type="GO" id="GO:0006308">
    <property type="term" value="P:DNA catabolic process"/>
    <property type="evidence" value="ECO:0007669"/>
    <property type="project" value="UniProtKB-UniRule"/>
</dbReference>
<dbReference type="PANTHER" id="PTHR34137:SF1">
    <property type="entry name" value="EXODEOXYRIBONUCLEASE 7 SMALL SUBUNIT"/>
    <property type="match status" value="1"/>
</dbReference>
<comment type="caution">
    <text evidence="8">The sequence shown here is derived from an EMBL/GenBank/DDBJ whole genome shotgun (WGS) entry which is preliminary data.</text>
</comment>
<evidence type="ECO:0000256" key="3">
    <source>
        <dbReference type="ARBA" id="ARBA00022722"/>
    </source>
</evidence>
<dbReference type="EMBL" id="SLZV01000003">
    <property type="protein sequence ID" value="TCS69579.1"/>
    <property type="molecule type" value="Genomic_DNA"/>
</dbReference>
<dbReference type="PANTHER" id="PTHR34137">
    <property type="entry name" value="EXODEOXYRIBONUCLEASE 7 SMALL SUBUNIT"/>
    <property type="match status" value="1"/>
</dbReference>
<evidence type="ECO:0000256" key="5">
    <source>
        <dbReference type="ARBA" id="ARBA00022839"/>
    </source>
</evidence>
<comment type="similarity">
    <text evidence="1 6">Belongs to the XseB family.</text>
</comment>
<gene>
    <name evidence="6" type="primary">xseB</name>
    <name evidence="8" type="ORF">EDD74_10329</name>
    <name evidence="7" type="ORF">FAEUMB_25500</name>
</gene>
<dbReference type="Gene3D" id="1.10.287.1040">
    <property type="entry name" value="Exonuclease VII, small subunit"/>
    <property type="match status" value="1"/>
</dbReference>
<dbReference type="GO" id="GO:0009318">
    <property type="term" value="C:exodeoxyribonuclease VII complex"/>
    <property type="evidence" value="ECO:0007669"/>
    <property type="project" value="UniProtKB-UniRule"/>
</dbReference>
<protein>
    <recommendedName>
        <fullName evidence="6">Exodeoxyribonuclease 7 small subunit</fullName>
        <ecNumber evidence="6">3.1.11.6</ecNumber>
    </recommendedName>
    <alternativeName>
        <fullName evidence="6">Exodeoxyribonuclease VII small subunit</fullName>
        <shortName evidence="6">Exonuclease VII small subunit</shortName>
    </alternativeName>
</protein>
<proteinExistence type="inferred from homology"/>